<evidence type="ECO:0000313" key="2">
    <source>
        <dbReference type="Proteomes" id="UP001501475"/>
    </source>
</evidence>
<comment type="caution">
    <text evidence="1">The sequence shown here is derived from an EMBL/GenBank/DDBJ whole genome shotgun (WGS) entry which is preliminary data.</text>
</comment>
<proteinExistence type="predicted"/>
<evidence type="ECO:0008006" key="3">
    <source>
        <dbReference type="Google" id="ProtNLM"/>
    </source>
</evidence>
<gene>
    <name evidence="1" type="ORF">GCM10009810_19860</name>
</gene>
<reference evidence="1 2" key="1">
    <citation type="journal article" date="2019" name="Int. J. Syst. Evol. Microbiol.">
        <title>The Global Catalogue of Microorganisms (GCM) 10K type strain sequencing project: providing services to taxonomists for standard genome sequencing and annotation.</title>
        <authorList>
            <consortium name="The Broad Institute Genomics Platform"/>
            <consortium name="The Broad Institute Genome Sequencing Center for Infectious Disease"/>
            <person name="Wu L."/>
            <person name="Ma J."/>
        </authorList>
    </citation>
    <scope>NUCLEOTIDE SEQUENCE [LARGE SCALE GENOMIC DNA]</scope>
    <source>
        <strain evidence="1 2">JCM 15591</strain>
    </source>
</reference>
<dbReference type="EMBL" id="BAAAPN010000046">
    <property type="protein sequence ID" value="GAA1760388.1"/>
    <property type="molecule type" value="Genomic_DNA"/>
</dbReference>
<keyword evidence="2" id="KW-1185">Reference proteome</keyword>
<evidence type="ECO:0000313" key="1">
    <source>
        <dbReference type="EMBL" id="GAA1760388.1"/>
    </source>
</evidence>
<sequence length="115" mass="12750">MRVGIYIDGYNLYYGGRGICGRGVAGWRWLDLRAMMEAVIAAQSPWSATADSRVVFCTARIRGRDNVSSQRDQDTYLRALVAHGAVDVIEYGNYVARTATAPLATADRRGRPRTH</sequence>
<dbReference type="Proteomes" id="UP001501475">
    <property type="component" value="Unassembled WGS sequence"/>
</dbReference>
<accession>A0ABN2KMJ9</accession>
<organism evidence="1 2">
    <name type="scientific">Nostocoides vanveenii</name>
    <dbReference type="NCBI Taxonomy" id="330835"/>
    <lineage>
        <taxon>Bacteria</taxon>
        <taxon>Bacillati</taxon>
        <taxon>Actinomycetota</taxon>
        <taxon>Actinomycetes</taxon>
        <taxon>Micrococcales</taxon>
        <taxon>Intrasporangiaceae</taxon>
        <taxon>Nostocoides</taxon>
    </lineage>
</organism>
<protein>
    <recommendedName>
        <fullName evidence="3">NYN domain-containing protein</fullName>
    </recommendedName>
</protein>
<dbReference type="RefSeq" id="WP_344065504.1">
    <property type="nucleotide sequence ID" value="NZ_BAAAPN010000046.1"/>
</dbReference>
<name>A0ABN2KMJ9_9MICO</name>